<comment type="similarity">
    <text evidence="1">Belongs to the short-chain dehydrogenases/reductases (SDR) family.</text>
</comment>
<evidence type="ECO:0000256" key="1">
    <source>
        <dbReference type="ARBA" id="ARBA00006484"/>
    </source>
</evidence>
<dbReference type="RefSeq" id="XP_015464641.1">
    <property type="nucleotide sequence ID" value="XM_015614529.1"/>
</dbReference>
<dbReference type="Gene3D" id="3.40.50.720">
    <property type="entry name" value="NAD(P)-binding Rossmann-like Domain"/>
    <property type="match status" value="1"/>
</dbReference>
<feature type="binding site" evidence="8">
    <location>
        <begin position="185"/>
        <end position="190"/>
    </location>
    <ligand>
        <name>NAD(+)</name>
        <dbReference type="ChEBI" id="CHEBI:57540"/>
    </ligand>
</feature>
<dbReference type="GO" id="GO:0052588">
    <property type="term" value="F:diacetyl reductase ((S)-acetoin forming) (NAD+) activity"/>
    <property type="evidence" value="ECO:0007669"/>
    <property type="project" value="UniProtKB-EC"/>
</dbReference>
<evidence type="ECO:0000256" key="7">
    <source>
        <dbReference type="PIRSR" id="PIRSR614007-1"/>
    </source>
</evidence>
<comment type="caution">
    <text evidence="9">The sequence shown here is derived from an EMBL/GenBank/DDBJ whole genome shotgun (WGS) entry which is preliminary data.</text>
</comment>
<evidence type="ECO:0000313" key="10">
    <source>
        <dbReference type="Proteomes" id="UP000054251"/>
    </source>
</evidence>
<dbReference type="InterPro" id="IPR014007">
    <property type="entry name" value="23BDH"/>
</dbReference>
<comment type="catalytic activity">
    <reaction evidence="6">
        <text>(S)-acetoin + NAD(+) = diacetyl + NADH + H(+)</text>
        <dbReference type="Rhea" id="RHEA:27286"/>
        <dbReference type="ChEBI" id="CHEBI:15378"/>
        <dbReference type="ChEBI" id="CHEBI:15687"/>
        <dbReference type="ChEBI" id="CHEBI:16583"/>
        <dbReference type="ChEBI" id="CHEBI:57540"/>
        <dbReference type="ChEBI" id="CHEBI:57945"/>
        <dbReference type="EC" id="1.1.1.304"/>
    </reaction>
</comment>
<evidence type="ECO:0000256" key="3">
    <source>
        <dbReference type="ARBA" id="ARBA00022857"/>
    </source>
</evidence>
<dbReference type="PROSITE" id="PS00061">
    <property type="entry name" value="ADH_SHORT"/>
    <property type="match status" value="1"/>
</dbReference>
<dbReference type="GeneID" id="26842709"/>
<keyword evidence="3" id="KW-0521">NADP</keyword>
<evidence type="ECO:0000256" key="8">
    <source>
        <dbReference type="PIRSR" id="PIRSR614007-2"/>
    </source>
</evidence>
<evidence type="ECO:0000256" key="6">
    <source>
        <dbReference type="ARBA" id="ARBA00047315"/>
    </source>
</evidence>
<feature type="binding site" evidence="8">
    <location>
        <position position="155"/>
    </location>
    <ligand>
        <name>NAD(+)</name>
        <dbReference type="ChEBI" id="CHEBI:57540"/>
    </ligand>
</feature>
<dbReference type="OrthoDB" id="47007at2759"/>
<dbReference type="InterPro" id="IPR020904">
    <property type="entry name" value="Sc_DH/Rdtase_CS"/>
</dbReference>
<dbReference type="Pfam" id="PF13561">
    <property type="entry name" value="adh_short_C2"/>
    <property type="match status" value="1"/>
</dbReference>
<feature type="binding site" evidence="8">
    <location>
        <position position="159"/>
    </location>
    <ligand>
        <name>NAD(+)</name>
        <dbReference type="ChEBI" id="CHEBI:57540"/>
    </ligand>
</feature>
<dbReference type="GO" id="GO:0045150">
    <property type="term" value="P:acetoin catabolic process"/>
    <property type="evidence" value="ECO:0007669"/>
    <property type="project" value="InterPro"/>
</dbReference>
<dbReference type="PANTHER" id="PTHR43639">
    <property type="entry name" value="OXIDOREDUCTASE, SHORT-CHAIN DEHYDROGENASE/REDUCTASE FAMILY (AFU_ORTHOLOGUE AFUA_5G02870)"/>
    <property type="match status" value="1"/>
</dbReference>
<evidence type="ECO:0000313" key="9">
    <source>
        <dbReference type="EMBL" id="KRZ98538.1"/>
    </source>
</evidence>
<keyword evidence="10" id="KW-1185">Reference proteome</keyword>
<proteinExistence type="inferred from homology"/>
<evidence type="ECO:0000256" key="5">
    <source>
        <dbReference type="ARBA" id="ARBA00023027"/>
    </source>
</evidence>
<evidence type="ECO:0000256" key="2">
    <source>
        <dbReference type="ARBA" id="ARBA00012848"/>
    </source>
</evidence>
<reference evidence="9 10" key="1">
    <citation type="submission" date="2015-11" db="EMBL/GenBank/DDBJ databases">
        <title>The genome of Debaryomyces fabryi.</title>
        <authorList>
            <person name="Tafer H."/>
            <person name="Lopandic K."/>
        </authorList>
    </citation>
    <scope>NUCLEOTIDE SEQUENCE [LARGE SCALE GENOMIC DNA]</scope>
    <source>
        <strain evidence="9 10">CBS 789</strain>
    </source>
</reference>
<accession>A0A0V1PQS3</accession>
<organism evidence="9 10">
    <name type="scientific">Debaryomyces fabryi</name>
    <dbReference type="NCBI Taxonomy" id="58627"/>
    <lineage>
        <taxon>Eukaryota</taxon>
        <taxon>Fungi</taxon>
        <taxon>Dikarya</taxon>
        <taxon>Ascomycota</taxon>
        <taxon>Saccharomycotina</taxon>
        <taxon>Pichiomycetes</taxon>
        <taxon>Debaryomycetaceae</taxon>
        <taxon>Debaryomyces</taxon>
    </lineage>
</organism>
<gene>
    <name evidence="9" type="ORF">AC631_05700</name>
</gene>
<dbReference type="PANTHER" id="PTHR43639:SF1">
    <property type="entry name" value="SHORT-CHAIN DEHYDROGENASE_REDUCTASE FAMILY PROTEIN"/>
    <property type="match status" value="1"/>
</dbReference>
<dbReference type="FunFam" id="3.40.50.720:FF:000084">
    <property type="entry name" value="Short-chain dehydrogenase reductase"/>
    <property type="match status" value="1"/>
</dbReference>
<sequence>MRRTALITGGAKGIGRAISKRLAKDGLNVVICDLQNQDSVALNTVQEINEFGGNAIFYPLDIQVKSQIENVIDKAYNKFGTFDVMVNNAGICIVNSFAGITEDELEKQWSVNVKGVLFGMQAAASKFKGIQNRTGRIINAASISGQLGMPNQGAYCSTKFAVKALTQTAAQELAPDGITVNSYCPGTVETEMQRDILEREVELGIATKEESRKIHYESSAIKETIMPEDVADLVSFLASDKSKFITGQSIIIDGGVIYQ</sequence>
<dbReference type="InterPro" id="IPR036291">
    <property type="entry name" value="NAD(P)-bd_dom_sf"/>
</dbReference>
<dbReference type="NCBIfam" id="TIGR02415">
    <property type="entry name" value="23BDH"/>
    <property type="match status" value="1"/>
</dbReference>
<dbReference type="EMBL" id="LMYN01000258">
    <property type="protein sequence ID" value="KRZ98538.1"/>
    <property type="molecule type" value="Genomic_DNA"/>
</dbReference>
<dbReference type="Proteomes" id="UP000054251">
    <property type="component" value="Unassembled WGS sequence"/>
</dbReference>
<protein>
    <recommendedName>
        <fullName evidence="2">diacetyl reductase [(S)-acetoin forming]</fullName>
        <ecNumber evidence="2">1.1.1.304</ecNumber>
    </recommendedName>
</protein>
<dbReference type="PRINTS" id="PR00081">
    <property type="entry name" value="GDHRDH"/>
</dbReference>
<dbReference type="AlphaFoldDB" id="A0A0V1PQS3"/>
<feature type="binding site" evidence="8">
    <location>
        <position position="88"/>
    </location>
    <ligand>
        <name>NAD(+)</name>
        <dbReference type="ChEBI" id="CHEBI:57540"/>
    </ligand>
</feature>
<keyword evidence="5 8" id="KW-0520">NAD</keyword>
<dbReference type="SUPFAM" id="SSF51735">
    <property type="entry name" value="NAD(P)-binding Rossmann-fold domains"/>
    <property type="match status" value="1"/>
</dbReference>
<name>A0A0V1PQS3_9ASCO</name>
<dbReference type="PRINTS" id="PR00080">
    <property type="entry name" value="SDRFAMILY"/>
</dbReference>
<keyword evidence="4" id="KW-0560">Oxidoreductase</keyword>
<dbReference type="EC" id="1.1.1.304" evidence="2"/>
<feature type="binding site" evidence="8">
    <location>
        <position position="33"/>
    </location>
    <ligand>
        <name>NAD(+)</name>
        <dbReference type="ChEBI" id="CHEBI:57540"/>
    </ligand>
</feature>
<dbReference type="InterPro" id="IPR002347">
    <property type="entry name" value="SDR_fam"/>
</dbReference>
<feature type="active site" description="Proton acceptor" evidence="7">
    <location>
        <position position="155"/>
    </location>
</feature>
<evidence type="ECO:0000256" key="4">
    <source>
        <dbReference type="ARBA" id="ARBA00023002"/>
    </source>
</evidence>